<proteinExistence type="predicted"/>
<feature type="transmembrane region" description="Helical" evidence="1">
    <location>
        <begin position="355"/>
        <end position="373"/>
    </location>
</feature>
<name>A0AAE3E2Y9_9FIRM</name>
<evidence type="ECO:0000313" key="3">
    <source>
        <dbReference type="Proteomes" id="UP001198200"/>
    </source>
</evidence>
<protein>
    <submittedName>
        <fullName evidence="2">Uncharacterized protein</fullName>
    </submittedName>
</protein>
<keyword evidence="3" id="KW-1185">Reference proteome</keyword>
<dbReference type="PROSITE" id="PS51354">
    <property type="entry name" value="GLUTAREDOXIN_2"/>
    <property type="match status" value="1"/>
</dbReference>
<keyword evidence="1" id="KW-1133">Transmembrane helix</keyword>
<feature type="transmembrane region" description="Helical" evidence="1">
    <location>
        <begin position="393"/>
        <end position="413"/>
    </location>
</feature>
<dbReference type="SUPFAM" id="SSF52833">
    <property type="entry name" value="Thioredoxin-like"/>
    <property type="match status" value="1"/>
</dbReference>
<keyword evidence="1" id="KW-0812">Transmembrane</keyword>
<dbReference type="RefSeq" id="WP_308731463.1">
    <property type="nucleotide sequence ID" value="NZ_JAJEQN010000010.1"/>
</dbReference>
<reference evidence="2 3" key="1">
    <citation type="submission" date="2021-10" db="EMBL/GenBank/DDBJ databases">
        <title>Anaerobic single-cell dispensing facilitates the cultivation of human gut bacteria.</title>
        <authorList>
            <person name="Afrizal A."/>
        </authorList>
    </citation>
    <scope>NUCLEOTIDE SEQUENCE [LARGE SCALE GENOMIC DNA]</scope>
    <source>
        <strain evidence="2 3">CLA-AA-H224</strain>
    </source>
</reference>
<feature type="transmembrane region" description="Helical" evidence="1">
    <location>
        <begin position="531"/>
        <end position="548"/>
    </location>
</feature>
<keyword evidence="1" id="KW-0472">Membrane</keyword>
<dbReference type="EMBL" id="JAJEQN010000010">
    <property type="protein sequence ID" value="MCC2221114.1"/>
    <property type="molecule type" value="Genomic_DNA"/>
</dbReference>
<dbReference type="InterPro" id="IPR036249">
    <property type="entry name" value="Thioredoxin-like_sf"/>
</dbReference>
<sequence>MKSSSVRKLIASVIVLTIVITLGIFGHGRAVSMASESTAGDSVQTIQLEYYQYNVCGACHPEDDFFEIVSETIKPLKSEYPYEISVYNTFRVEERKHFQKRLQELELEEDSTILPALFFLSDDGVATVCLSSLDEIKEKIVTTLKQTSEENLENVLQNEKAKLLEGSQEESTADSSVDWKGQLRDAVSQDTSTDAVLLYFSTVSCTDCSEVKALLKEMKSEEQTAQAGTLTVHEFNIAEGDGVVLVQKLFSLYNVPSDKQQVPIVFYKDGYLSGADEITKNLEQVWKSGGLTNFDLDALLSSDEAKEEKSESTQTYIGLAITGFINGVNPCGASMLLMLLAAIAMSGRSVIKTGCAYLAGKFTAYFAMGMGLYKLFMAIGQDIFFSISNVLTWIFAAVFFILAILYLIDFVNVKQKQYGKIRMQLPTALRKWNHERIEKASKINAKWMIPAAVVLGIVISAGEFFCTGQVYLAAILYMMKMQQEMKLQTNAAFIVYVTAMCIPSFLIVLVIEKTKNVISMSNKTFEWLPAIKLVTAIIFFMFAVFMLIQ</sequence>
<comment type="caution">
    <text evidence="2">The sequence shown here is derived from an EMBL/GenBank/DDBJ whole genome shotgun (WGS) entry which is preliminary data.</text>
</comment>
<evidence type="ECO:0000313" key="2">
    <source>
        <dbReference type="EMBL" id="MCC2221114.1"/>
    </source>
</evidence>
<accession>A0AAE3E2Y9</accession>
<feature type="transmembrane region" description="Helical" evidence="1">
    <location>
        <begin position="491"/>
        <end position="511"/>
    </location>
</feature>
<dbReference type="Gene3D" id="3.40.30.10">
    <property type="entry name" value="Glutaredoxin"/>
    <property type="match status" value="1"/>
</dbReference>
<feature type="transmembrane region" description="Helical" evidence="1">
    <location>
        <begin position="447"/>
        <end position="479"/>
    </location>
</feature>
<organism evidence="2 3">
    <name type="scientific">Anthropogastromicrobium aceti</name>
    <dbReference type="NCBI Taxonomy" id="2981768"/>
    <lineage>
        <taxon>Bacteria</taxon>
        <taxon>Bacillati</taxon>
        <taxon>Bacillota</taxon>
        <taxon>Clostridia</taxon>
        <taxon>Lachnospirales</taxon>
        <taxon>Lachnospiraceae</taxon>
        <taxon>Anthropogastromicrobium</taxon>
    </lineage>
</organism>
<dbReference type="AlphaFoldDB" id="A0AAE3E2Y9"/>
<feature type="transmembrane region" description="Helical" evidence="1">
    <location>
        <begin position="316"/>
        <end position="343"/>
    </location>
</feature>
<gene>
    <name evidence="2" type="ORF">LKD48_05555</name>
</gene>
<dbReference type="Proteomes" id="UP001198200">
    <property type="component" value="Unassembled WGS sequence"/>
</dbReference>
<evidence type="ECO:0000256" key="1">
    <source>
        <dbReference type="SAM" id="Phobius"/>
    </source>
</evidence>